<sequence length="250" mass="28915">MKVFLSFSGTSKDHKSRKDFHDSVTRICNQASNTRCFDKIIGLTDDNLRNDPVFVKEHLKWCENNSRGFGYWIWKSYVIKKTMDSLSNGDILLYADSGCEIGYSRGKRINQYLDAVKSEQIIASDTGCIEKDWCKRDLLIKMDADAPQITDSNQVQAGIQCIYVTDFTRRFIDTWYELCCTRENIDDSSSHEQNYGTFQEHRHDQSVFSLLWKKARIPRRLSMEGCIYAARNRTGKSRLPSNSLAIMNIL</sequence>
<organism evidence="1">
    <name type="scientific">viral metagenome</name>
    <dbReference type="NCBI Taxonomy" id="1070528"/>
    <lineage>
        <taxon>unclassified sequences</taxon>
        <taxon>metagenomes</taxon>
        <taxon>organismal metagenomes</taxon>
    </lineage>
</organism>
<protein>
    <submittedName>
        <fullName evidence="1">Uncharacterized protein</fullName>
    </submittedName>
</protein>
<proteinExistence type="predicted"/>
<name>A0A6C0LJ22_9ZZZZ</name>
<reference evidence="1" key="1">
    <citation type="journal article" date="2020" name="Nature">
        <title>Giant virus diversity and host interactions through global metagenomics.</title>
        <authorList>
            <person name="Schulz F."/>
            <person name="Roux S."/>
            <person name="Paez-Espino D."/>
            <person name="Jungbluth S."/>
            <person name="Walsh D.A."/>
            <person name="Denef V.J."/>
            <person name="McMahon K.D."/>
            <person name="Konstantinidis K.T."/>
            <person name="Eloe-Fadrosh E.A."/>
            <person name="Kyrpides N.C."/>
            <person name="Woyke T."/>
        </authorList>
    </citation>
    <scope>NUCLEOTIDE SEQUENCE</scope>
    <source>
        <strain evidence="1">GVMAG-M-3300027833-11</strain>
    </source>
</reference>
<evidence type="ECO:0000313" key="1">
    <source>
        <dbReference type="EMBL" id="QHU30430.1"/>
    </source>
</evidence>
<accession>A0A6C0LJ22</accession>
<dbReference type="AlphaFoldDB" id="A0A6C0LJ22"/>
<dbReference type="EMBL" id="MN740507">
    <property type="protein sequence ID" value="QHU30430.1"/>
    <property type="molecule type" value="Genomic_DNA"/>
</dbReference>